<feature type="transmembrane region" description="Helical" evidence="1">
    <location>
        <begin position="6"/>
        <end position="33"/>
    </location>
</feature>
<dbReference type="Pfam" id="PF10327">
    <property type="entry name" value="7TM_GPCR_Sri"/>
    <property type="match status" value="1"/>
</dbReference>
<keyword evidence="1" id="KW-0812">Transmembrane</keyword>
<feature type="transmembrane region" description="Helical" evidence="1">
    <location>
        <begin position="277"/>
        <end position="296"/>
    </location>
</feature>
<protein>
    <recommendedName>
        <fullName evidence="4">Serpentine Receptor, class H</fullName>
    </recommendedName>
</protein>
<keyword evidence="1" id="KW-0472">Membrane</keyword>
<organism evidence="2 3">
    <name type="scientific">Caenorhabditis angaria</name>
    <dbReference type="NCBI Taxonomy" id="860376"/>
    <lineage>
        <taxon>Eukaryota</taxon>
        <taxon>Metazoa</taxon>
        <taxon>Ecdysozoa</taxon>
        <taxon>Nematoda</taxon>
        <taxon>Chromadorea</taxon>
        <taxon>Rhabditida</taxon>
        <taxon>Rhabditina</taxon>
        <taxon>Rhabditomorpha</taxon>
        <taxon>Rhabditoidea</taxon>
        <taxon>Rhabditidae</taxon>
        <taxon>Peloderinae</taxon>
        <taxon>Caenorhabditis</taxon>
    </lineage>
</organism>
<proteinExistence type="predicted"/>
<dbReference type="AlphaFoldDB" id="A0A9P1IX59"/>
<feature type="transmembrane region" description="Helical" evidence="1">
    <location>
        <begin position="45"/>
        <end position="70"/>
    </location>
</feature>
<dbReference type="InterPro" id="IPR019429">
    <property type="entry name" value="7TM_GPCR_serpentine_rcpt_Sri"/>
</dbReference>
<evidence type="ECO:0000256" key="1">
    <source>
        <dbReference type="SAM" id="Phobius"/>
    </source>
</evidence>
<dbReference type="PANTHER" id="PTHR46964">
    <property type="entry name" value="SERPENTINE RECEPTOR, CLASS I-RELATED"/>
    <property type="match status" value="1"/>
</dbReference>
<gene>
    <name evidence="2" type="ORF">CAMP_LOCUS16572</name>
</gene>
<keyword evidence="1" id="KW-1133">Transmembrane helix</keyword>
<feature type="transmembrane region" description="Helical" evidence="1">
    <location>
        <begin position="189"/>
        <end position="214"/>
    </location>
</feature>
<keyword evidence="3" id="KW-1185">Reference proteome</keyword>
<dbReference type="EMBL" id="CANHGI010000006">
    <property type="protein sequence ID" value="CAI5453935.1"/>
    <property type="molecule type" value="Genomic_DNA"/>
</dbReference>
<comment type="caution">
    <text evidence="2">The sequence shown here is derived from an EMBL/GenBank/DDBJ whole genome shotgun (WGS) entry which is preliminary data.</text>
</comment>
<sequence>MCPREAQFYYIFTLHFIAGISIPINALGLYLVFKHSQKQSKYHYCQLYLQITSFTTELYMSWIAPGYYYFPIPAGYNTSEITSSFISTHTSVVFYVLILSFELPSIVLCFQYRNHLAAELSVVDRLPLVFTYIMTFLGHIFPFVNSFVMSISATTHKEVDDYLQKNYPECIHLLEIPGFVLYDYDSNRWLVFLGAYAVINSVIFGGYLILLATHTIRILNKMKVHMSPATYKNHIASLFAITLQCVIPVTFLIVPVIIILVIFLKNWLEMQELATDTMFLITAHSLAATIVMIVCNGRYRKDIVGKVSWQV</sequence>
<evidence type="ECO:0008006" key="4">
    <source>
        <dbReference type="Google" id="ProtNLM"/>
    </source>
</evidence>
<dbReference type="Proteomes" id="UP001152747">
    <property type="component" value="Unassembled WGS sequence"/>
</dbReference>
<reference evidence="2" key="1">
    <citation type="submission" date="2022-11" db="EMBL/GenBank/DDBJ databases">
        <authorList>
            <person name="Kikuchi T."/>
        </authorList>
    </citation>
    <scope>NUCLEOTIDE SEQUENCE</scope>
    <source>
        <strain evidence="2">PS1010</strain>
    </source>
</reference>
<accession>A0A9P1IX59</accession>
<name>A0A9P1IX59_9PELO</name>
<feature type="transmembrane region" description="Helical" evidence="1">
    <location>
        <begin position="122"/>
        <end position="141"/>
    </location>
</feature>
<dbReference type="PANTHER" id="PTHR46964:SF2">
    <property type="entry name" value="SERPENTINE RECEPTOR, CLASS T"/>
    <property type="match status" value="1"/>
</dbReference>
<feature type="transmembrane region" description="Helical" evidence="1">
    <location>
        <begin position="235"/>
        <end position="265"/>
    </location>
</feature>
<feature type="transmembrane region" description="Helical" evidence="1">
    <location>
        <begin position="90"/>
        <end position="110"/>
    </location>
</feature>
<evidence type="ECO:0000313" key="2">
    <source>
        <dbReference type="EMBL" id="CAI5453935.1"/>
    </source>
</evidence>
<evidence type="ECO:0000313" key="3">
    <source>
        <dbReference type="Proteomes" id="UP001152747"/>
    </source>
</evidence>